<comment type="subcellular location">
    <subcellularLocation>
        <location evidence="1">Membrane</location>
    </subcellularLocation>
</comment>
<dbReference type="PROSITE" id="PS50262">
    <property type="entry name" value="G_PROTEIN_RECEP_F1_2"/>
    <property type="match status" value="1"/>
</dbReference>
<protein>
    <recommendedName>
        <fullName evidence="6">G-protein coupled receptors family 1 profile domain-containing protein</fullName>
    </recommendedName>
</protein>
<dbReference type="VEuPathDB" id="VectorBase:BGLAX_026456"/>
<keyword evidence="4 5" id="KW-0472">Membrane</keyword>
<reference evidence="7" key="1">
    <citation type="submission" date="2020-05" db="UniProtKB">
        <authorList>
            <consortium name="EnsemblMetazoa"/>
        </authorList>
    </citation>
    <scope>IDENTIFICATION</scope>
    <source>
        <strain evidence="7">BB02</strain>
    </source>
</reference>
<dbReference type="SUPFAM" id="SSF81321">
    <property type="entry name" value="Family A G protein-coupled receptor-like"/>
    <property type="match status" value="1"/>
</dbReference>
<dbReference type="GO" id="GO:0016020">
    <property type="term" value="C:membrane"/>
    <property type="evidence" value="ECO:0007669"/>
    <property type="project" value="UniProtKB-SubCell"/>
</dbReference>
<dbReference type="InterPro" id="IPR052954">
    <property type="entry name" value="GPCR-Ligand_Int"/>
</dbReference>
<feature type="transmembrane region" description="Helical" evidence="5">
    <location>
        <begin position="62"/>
        <end position="85"/>
    </location>
</feature>
<dbReference type="Gene3D" id="1.20.1070.10">
    <property type="entry name" value="Rhodopsin 7-helix transmembrane proteins"/>
    <property type="match status" value="1"/>
</dbReference>
<dbReference type="PANTHER" id="PTHR46641">
    <property type="entry name" value="FMRFAMIDE RECEPTOR-RELATED"/>
    <property type="match status" value="1"/>
</dbReference>
<evidence type="ECO:0000256" key="4">
    <source>
        <dbReference type="ARBA" id="ARBA00023136"/>
    </source>
</evidence>
<dbReference type="EnsemblMetazoa" id="BGLB026045-RA">
    <property type="protein sequence ID" value="BGLB026045-PA"/>
    <property type="gene ID" value="BGLB026045"/>
</dbReference>
<organism evidence="7 8">
    <name type="scientific">Biomphalaria glabrata</name>
    <name type="common">Bloodfluke planorb</name>
    <name type="synonym">Freshwater snail</name>
    <dbReference type="NCBI Taxonomy" id="6526"/>
    <lineage>
        <taxon>Eukaryota</taxon>
        <taxon>Metazoa</taxon>
        <taxon>Spiralia</taxon>
        <taxon>Lophotrochozoa</taxon>
        <taxon>Mollusca</taxon>
        <taxon>Gastropoda</taxon>
        <taxon>Heterobranchia</taxon>
        <taxon>Euthyneura</taxon>
        <taxon>Panpulmonata</taxon>
        <taxon>Hygrophila</taxon>
        <taxon>Lymnaeoidea</taxon>
        <taxon>Planorbidae</taxon>
        <taxon>Biomphalaria</taxon>
    </lineage>
</organism>
<keyword evidence="3 5" id="KW-1133">Transmembrane helix</keyword>
<proteinExistence type="predicted"/>
<dbReference type="InterPro" id="IPR017452">
    <property type="entry name" value="GPCR_Rhodpsn_7TM"/>
</dbReference>
<evidence type="ECO:0000313" key="7">
    <source>
        <dbReference type="EnsemblMetazoa" id="BGLB026045-PA"/>
    </source>
</evidence>
<dbReference type="AlphaFoldDB" id="A0A2C9L1J8"/>
<evidence type="ECO:0000313" key="8">
    <source>
        <dbReference type="Proteomes" id="UP000076420"/>
    </source>
</evidence>
<feature type="transmembrane region" description="Helical" evidence="5">
    <location>
        <begin position="147"/>
        <end position="168"/>
    </location>
</feature>
<sequence>MSATNKYVSENVMDMIVNLDPLLFNGITVCVSVCTLCVCLIGVAANVINIQLFRRQGYQDGVNVTLTALAVSDLGALIMELAYAVNFNPLIKETDRKVSRLAIAVISGYSHEYFIRVSSAITTFAAFKRCLCVTRPLKVKAMISTRMAVYVNACVFLGYSLYFFLNFYTKYLDWAYVPELNMTVVSVFLRSSYFSFFPVTLYFTDLLLPYATFTILISCSVLLFHALQSKSKWRQSISIAGDKLSNLTYKERKSAKLFMSVSIMCVSLLLPEYLLFDSMIFIKGLSLGGKYSDVREVVSSCIDLLKTLNSSLTIVIYYKMSTKFRLEFNNIMGRRAQAH</sequence>
<feature type="transmembrane region" description="Helical" evidence="5">
    <location>
        <begin position="207"/>
        <end position="227"/>
    </location>
</feature>
<feature type="transmembrane region" description="Helical" evidence="5">
    <location>
        <begin position="257"/>
        <end position="276"/>
    </location>
</feature>
<dbReference type="VEuPathDB" id="VectorBase:BGLB026045"/>
<accession>A0A2C9L1J8</accession>
<evidence type="ECO:0000259" key="6">
    <source>
        <dbReference type="PROSITE" id="PS50262"/>
    </source>
</evidence>
<evidence type="ECO:0000256" key="1">
    <source>
        <dbReference type="ARBA" id="ARBA00004370"/>
    </source>
</evidence>
<feature type="domain" description="G-protein coupled receptors family 1 profile" evidence="6">
    <location>
        <begin position="45"/>
        <end position="317"/>
    </location>
</feature>
<evidence type="ECO:0000256" key="3">
    <source>
        <dbReference type="ARBA" id="ARBA00022989"/>
    </source>
</evidence>
<feature type="transmembrane region" description="Helical" evidence="5">
    <location>
        <begin position="22"/>
        <end position="50"/>
    </location>
</feature>
<dbReference type="Proteomes" id="UP000076420">
    <property type="component" value="Unassembled WGS sequence"/>
</dbReference>
<gene>
    <name evidence="7" type="primary">106065873</name>
</gene>
<evidence type="ECO:0000256" key="5">
    <source>
        <dbReference type="SAM" id="Phobius"/>
    </source>
</evidence>
<dbReference type="KEGG" id="bgt:106065873"/>
<evidence type="ECO:0000256" key="2">
    <source>
        <dbReference type="ARBA" id="ARBA00022692"/>
    </source>
</evidence>
<name>A0A2C9L1J8_BIOGL</name>
<keyword evidence="2 5" id="KW-0812">Transmembrane</keyword>
<dbReference type="PANTHER" id="PTHR46641:SF2">
    <property type="entry name" value="FMRFAMIDE RECEPTOR"/>
    <property type="match status" value="1"/>
</dbReference>